<feature type="region of interest" description="Disordered" evidence="1">
    <location>
        <begin position="1"/>
        <end position="71"/>
    </location>
</feature>
<feature type="compositionally biased region" description="Polar residues" evidence="1">
    <location>
        <begin position="22"/>
        <end position="33"/>
    </location>
</feature>
<evidence type="ECO:0000313" key="2">
    <source>
        <dbReference type="EMBL" id="CEI63752.1"/>
    </source>
</evidence>
<evidence type="ECO:0000313" key="3">
    <source>
        <dbReference type="Proteomes" id="UP000245910"/>
    </source>
</evidence>
<name>A0A2L2SZY4_9HYPO</name>
<accession>A0A2L2SZY4</accession>
<proteinExistence type="predicted"/>
<feature type="compositionally biased region" description="Basic and acidic residues" evidence="1">
    <location>
        <begin position="7"/>
        <end position="21"/>
    </location>
</feature>
<dbReference type="Proteomes" id="UP000245910">
    <property type="component" value="Chromosome I"/>
</dbReference>
<organism evidence="2 3">
    <name type="scientific">Fusarium venenatum</name>
    <dbReference type="NCBI Taxonomy" id="56646"/>
    <lineage>
        <taxon>Eukaryota</taxon>
        <taxon>Fungi</taxon>
        <taxon>Dikarya</taxon>
        <taxon>Ascomycota</taxon>
        <taxon>Pezizomycotina</taxon>
        <taxon>Sordariomycetes</taxon>
        <taxon>Hypocreomycetidae</taxon>
        <taxon>Hypocreales</taxon>
        <taxon>Nectriaceae</taxon>
        <taxon>Fusarium</taxon>
    </lineage>
</organism>
<reference evidence="3" key="1">
    <citation type="submission" date="2014-10" db="EMBL/GenBank/DDBJ databases">
        <authorList>
            <person name="King R."/>
        </authorList>
    </citation>
    <scope>NUCLEOTIDE SEQUENCE [LARGE SCALE GENOMIC DNA]</scope>
    <source>
        <strain evidence="3">A3/5</strain>
    </source>
</reference>
<evidence type="ECO:0000256" key="1">
    <source>
        <dbReference type="SAM" id="MobiDB-lite"/>
    </source>
</evidence>
<sequence>MASVKTYGDRNSRPEECDERSNGSLLSHGNSDSEVVLELDDKKEITDKKDEQHADTPKGEELEMRGRRVPR</sequence>
<feature type="compositionally biased region" description="Basic and acidic residues" evidence="1">
    <location>
        <begin position="39"/>
        <end position="71"/>
    </location>
</feature>
<dbReference type="EMBL" id="LN649229">
    <property type="protein sequence ID" value="CEI63752.1"/>
    <property type="molecule type" value="Genomic_DNA"/>
</dbReference>
<keyword evidence="3" id="KW-1185">Reference proteome</keyword>
<protein>
    <submittedName>
        <fullName evidence="2">Uncharacterized protein</fullName>
    </submittedName>
</protein>
<dbReference type="AlphaFoldDB" id="A0A2L2SZY4"/>